<evidence type="ECO:0000256" key="1">
    <source>
        <dbReference type="SAM" id="SignalP"/>
    </source>
</evidence>
<dbReference type="Gene3D" id="2.30.30.240">
    <property type="entry name" value="PRC-barrel domain"/>
    <property type="match status" value="1"/>
</dbReference>
<keyword evidence="4" id="KW-1185">Reference proteome</keyword>
<sequence length="128" mass="13381">MRLIPSVVAAAIGILASVPGYAQSEPPIQQLSKIDVVSVDKGERVSKIIGEAVVNEAHQTVGKVDDVILSEDGKSDVVVLSVGNFVGSGPKLVAFPYRALTTYEGELLLAGASKKTLTTLPAFKYAAK</sequence>
<evidence type="ECO:0000313" key="3">
    <source>
        <dbReference type="EMBL" id="SKA35653.1"/>
    </source>
</evidence>
<protein>
    <submittedName>
        <fullName evidence="3">PRC-barrel domain-containing protein</fullName>
    </submittedName>
</protein>
<organism evidence="3 4">
    <name type="scientific">Enhydrobacter aerosaccus</name>
    <dbReference type="NCBI Taxonomy" id="225324"/>
    <lineage>
        <taxon>Bacteria</taxon>
        <taxon>Pseudomonadati</taxon>
        <taxon>Pseudomonadota</taxon>
        <taxon>Alphaproteobacteria</taxon>
        <taxon>Hyphomicrobiales</taxon>
        <taxon>Enhydrobacter</taxon>
    </lineage>
</organism>
<name>A0A1T4T5G8_9HYPH</name>
<evidence type="ECO:0000259" key="2">
    <source>
        <dbReference type="Pfam" id="PF05239"/>
    </source>
</evidence>
<dbReference type="Proteomes" id="UP000190092">
    <property type="component" value="Unassembled WGS sequence"/>
</dbReference>
<evidence type="ECO:0000313" key="4">
    <source>
        <dbReference type="Proteomes" id="UP000190092"/>
    </source>
</evidence>
<dbReference type="InterPro" id="IPR027275">
    <property type="entry name" value="PRC-brl_dom"/>
</dbReference>
<feature type="chain" id="PRO_5010525539" evidence="1">
    <location>
        <begin position="23"/>
        <end position="128"/>
    </location>
</feature>
<dbReference type="OrthoDB" id="8021018at2"/>
<dbReference type="Pfam" id="PF05239">
    <property type="entry name" value="PRC"/>
    <property type="match status" value="1"/>
</dbReference>
<dbReference type="SUPFAM" id="SSF50346">
    <property type="entry name" value="PRC-barrel domain"/>
    <property type="match status" value="1"/>
</dbReference>
<dbReference type="EMBL" id="FUWJ01000013">
    <property type="protein sequence ID" value="SKA35653.1"/>
    <property type="molecule type" value="Genomic_DNA"/>
</dbReference>
<accession>A0A1T4T5G8</accession>
<feature type="domain" description="PRC-barrel" evidence="2">
    <location>
        <begin position="43"/>
        <end position="98"/>
    </location>
</feature>
<gene>
    <name evidence="3" type="ORF">SAMN02745126_05701</name>
</gene>
<dbReference type="STRING" id="225324.SAMN02745126_05701"/>
<dbReference type="RefSeq" id="WP_085937437.1">
    <property type="nucleotide sequence ID" value="NZ_FUWJ01000013.1"/>
</dbReference>
<keyword evidence="1" id="KW-0732">Signal</keyword>
<reference evidence="4" key="1">
    <citation type="submission" date="2017-02" db="EMBL/GenBank/DDBJ databases">
        <authorList>
            <person name="Varghese N."/>
            <person name="Submissions S."/>
        </authorList>
    </citation>
    <scope>NUCLEOTIDE SEQUENCE [LARGE SCALE GENOMIC DNA]</scope>
    <source>
        <strain evidence="4">ATCC 27094</strain>
    </source>
</reference>
<dbReference type="InterPro" id="IPR011033">
    <property type="entry name" value="PRC_barrel-like_sf"/>
</dbReference>
<dbReference type="AlphaFoldDB" id="A0A1T4T5G8"/>
<feature type="signal peptide" evidence="1">
    <location>
        <begin position="1"/>
        <end position="22"/>
    </location>
</feature>
<proteinExistence type="predicted"/>